<dbReference type="Pfam" id="PF14602">
    <property type="entry name" value="Hexapep_2"/>
    <property type="match status" value="2"/>
</dbReference>
<dbReference type="PANTHER" id="PTHR43378:SF2">
    <property type="entry name" value="UDP-3-O-ACYLGLUCOSAMINE N-ACYLTRANSFERASE 1, MITOCHONDRIAL-RELATED"/>
    <property type="match status" value="1"/>
</dbReference>
<dbReference type="PANTHER" id="PTHR43378">
    <property type="entry name" value="UDP-3-O-ACYLGLUCOSAMINE N-ACYLTRANSFERASE"/>
    <property type="match status" value="1"/>
</dbReference>
<evidence type="ECO:0000256" key="5">
    <source>
        <dbReference type="ARBA" id="ARBA00023098"/>
    </source>
</evidence>
<dbReference type="InterPro" id="IPR018357">
    <property type="entry name" value="Hexapep_transf_CS"/>
</dbReference>
<keyword evidence="6 7" id="KW-0012">Acyltransferase</keyword>
<evidence type="ECO:0000256" key="7">
    <source>
        <dbReference type="HAMAP-Rule" id="MF_00523"/>
    </source>
</evidence>
<comment type="subunit">
    <text evidence="7">Homotrimer.</text>
</comment>
<comment type="function">
    <text evidence="7">Catalyzes the N-acylation of UDP-3-O-acylglucosamine using 3-hydroxyacyl-ACP as the acyl donor. Is involved in the biosynthesis of lipid A, a phosphorylated glycolipid that anchors the lipopolysaccharide to the outer membrane of the cell.</text>
</comment>
<dbReference type="PROSITE" id="PS00101">
    <property type="entry name" value="HEXAPEP_TRANSFERASES"/>
    <property type="match status" value="1"/>
</dbReference>
<comment type="catalytic activity">
    <reaction evidence="7">
        <text>a UDP-3-O-[(3R)-3-hydroxyacyl]-alpha-D-glucosamine + a (3R)-hydroxyacyl-[ACP] = a UDP-2-N,3-O-bis[(3R)-3-hydroxyacyl]-alpha-D-glucosamine + holo-[ACP] + H(+)</text>
        <dbReference type="Rhea" id="RHEA:53836"/>
        <dbReference type="Rhea" id="RHEA-COMP:9685"/>
        <dbReference type="Rhea" id="RHEA-COMP:9945"/>
        <dbReference type="ChEBI" id="CHEBI:15378"/>
        <dbReference type="ChEBI" id="CHEBI:64479"/>
        <dbReference type="ChEBI" id="CHEBI:78827"/>
        <dbReference type="ChEBI" id="CHEBI:137740"/>
        <dbReference type="ChEBI" id="CHEBI:137748"/>
        <dbReference type="EC" id="2.3.1.191"/>
    </reaction>
</comment>
<feature type="active site" description="Proton acceptor" evidence="7">
    <location>
        <position position="243"/>
    </location>
</feature>
<protein>
    <recommendedName>
        <fullName evidence="7">UDP-3-O-acylglucosamine N-acyltransferase</fullName>
        <ecNumber evidence="7">2.3.1.191</ecNumber>
    </recommendedName>
</protein>
<evidence type="ECO:0000256" key="2">
    <source>
        <dbReference type="ARBA" id="ARBA00022556"/>
    </source>
</evidence>
<dbReference type="SUPFAM" id="SSF51161">
    <property type="entry name" value="Trimeric LpxA-like enzymes"/>
    <property type="match status" value="1"/>
</dbReference>
<evidence type="ECO:0000256" key="4">
    <source>
        <dbReference type="ARBA" id="ARBA00022737"/>
    </source>
</evidence>
<gene>
    <name evidence="7 10" type="primary">lpxD</name>
    <name evidence="10" type="ORF">V6E02_00415</name>
</gene>
<dbReference type="InterPro" id="IPR011004">
    <property type="entry name" value="Trimer_LpxA-like_sf"/>
</dbReference>
<dbReference type="NCBIfam" id="NF002060">
    <property type="entry name" value="PRK00892.1"/>
    <property type="match status" value="1"/>
</dbReference>
<dbReference type="Pfam" id="PF04613">
    <property type="entry name" value="LpxD"/>
    <property type="match status" value="1"/>
</dbReference>
<evidence type="ECO:0000259" key="9">
    <source>
        <dbReference type="Pfam" id="PF04613"/>
    </source>
</evidence>
<evidence type="ECO:0000256" key="8">
    <source>
        <dbReference type="SAM" id="Coils"/>
    </source>
</evidence>
<sequence length="350" mass="36621">MPDASPGFSLAEIAQRLGGEVVGDGAVRIREIATLAQAGPEALSFLTNPKYRAQLATTKAAAVIVGPRDRDATGLPRIVVANPYAYLARALALFNPPPALAPGIHSSAVVEDGAQVDASAAIGPLTHVARGARIGARCRIGAGCHVGEGVVLGEDCVLHAGVTIYHGCILGRRVIVHAGAVIGADGFGFAPEDGHWVKIPQIGRVVIGDDVEIGANTTIDRGALDDTVIEEGVKLDNLIQIAHNVRIGAHTVMAACVGVAGSTTIGRHCMVGGAAGIIGHLTIADNVTIAVGSFVTKSITEPGSTYTGVWSAQPHREWMRMQARLRQVEEMAQRIRALEQRIQELERKQP</sequence>
<feature type="domain" description="UDP-3-O-[3-hydroxymyristoyl] glucosamine N-acyltransferase non-repeat region" evidence="9">
    <location>
        <begin position="27"/>
        <end position="93"/>
    </location>
</feature>
<evidence type="ECO:0000313" key="10">
    <source>
        <dbReference type="EMBL" id="MEO1765685.1"/>
    </source>
</evidence>
<evidence type="ECO:0000256" key="1">
    <source>
        <dbReference type="ARBA" id="ARBA00022516"/>
    </source>
</evidence>
<evidence type="ECO:0000256" key="3">
    <source>
        <dbReference type="ARBA" id="ARBA00022679"/>
    </source>
</evidence>
<dbReference type="Proteomes" id="UP001482231">
    <property type="component" value="Unassembled WGS sequence"/>
</dbReference>
<accession>A0ABV0EAM0</accession>
<keyword evidence="1 7" id="KW-0444">Lipid biosynthesis</keyword>
<keyword evidence="11" id="KW-1185">Reference proteome</keyword>
<keyword evidence="3 7" id="KW-0808">Transferase</keyword>
<comment type="pathway">
    <text evidence="7">Bacterial outer membrane biogenesis; LPS lipid A biosynthesis.</text>
</comment>
<proteinExistence type="inferred from homology"/>
<dbReference type="EC" id="2.3.1.191" evidence="7"/>
<keyword evidence="2 7" id="KW-0441">Lipid A biosynthesis</keyword>
<dbReference type="InterPro" id="IPR020573">
    <property type="entry name" value="UDP_GlcNAc_AcTrfase_non-rep"/>
</dbReference>
<dbReference type="Gene3D" id="2.160.10.10">
    <property type="entry name" value="Hexapeptide repeat proteins"/>
    <property type="match status" value="1"/>
</dbReference>
<evidence type="ECO:0000256" key="6">
    <source>
        <dbReference type="ARBA" id="ARBA00023315"/>
    </source>
</evidence>
<dbReference type="Pfam" id="PF00132">
    <property type="entry name" value="Hexapep"/>
    <property type="match status" value="1"/>
</dbReference>
<keyword evidence="4 7" id="KW-0677">Repeat</keyword>
<dbReference type="Gene3D" id="3.40.1390.10">
    <property type="entry name" value="MurE/MurF, N-terminal domain"/>
    <property type="match status" value="1"/>
</dbReference>
<dbReference type="InterPro" id="IPR001451">
    <property type="entry name" value="Hexapep"/>
</dbReference>
<dbReference type="GO" id="GO:0103118">
    <property type="term" value="F:UDP-3-O-[(3R)-3-hydroxyacyl]-glucosamine N-acyltransferase activity"/>
    <property type="evidence" value="ECO:0007669"/>
    <property type="project" value="UniProtKB-EC"/>
</dbReference>
<feature type="coiled-coil region" evidence="8">
    <location>
        <begin position="321"/>
        <end position="348"/>
    </location>
</feature>
<dbReference type="CDD" id="cd03352">
    <property type="entry name" value="LbH_LpxD"/>
    <property type="match status" value="1"/>
</dbReference>
<evidence type="ECO:0000313" key="11">
    <source>
        <dbReference type="Proteomes" id="UP001482231"/>
    </source>
</evidence>
<comment type="similarity">
    <text evidence="7">Belongs to the transferase hexapeptide repeat family. LpxD subfamily.</text>
</comment>
<reference evidence="10 11" key="1">
    <citation type="submission" date="2024-02" db="EMBL/GenBank/DDBJ databases">
        <title>New thermophilic sulfur-oxidizing bacteria from a hot springs of the Uzon caldera (Kamchatka, Russia).</title>
        <authorList>
            <person name="Dukat A.M."/>
            <person name="Elcheninov A.G."/>
            <person name="Frolov E.N."/>
        </authorList>
    </citation>
    <scope>NUCLEOTIDE SEQUENCE [LARGE SCALE GENOMIC DNA]</scope>
    <source>
        <strain evidence="10 11">AK1</strain>
    </source>
</reference>
<comment type="caution">
    <text evidence="10">The sequence shown here is derived from an EMBL/GenBank/DDBJ whole genome shotgun (WGS) entry which is preliminary data.</text>
</comment>
<dbReference type="EMBL" id="JBAJEX010000001">
    <property type="protein sequence ID" value="MEO1765685.1"/>
    <property type="molecule type" value="Genomic_DNA"/>
</dbReference>
<dbReference type="NCBIfam" id="TIGR01853">
    <property type="entry name" value="lipid_A_lpxD"/>
    <property type="match status" value="1"/>
</dbReference>
<name>A0ABV0EAM0_9BURK</name>
<keyword evidence="8" id="KW-0175">Coiled coil</keyword>
<organism evidence="10 11">
    <name type="scientific">Thiobacter aerophilum</name>
    <dbReference type="NCBI Taxonomy" id="3121275"/>
    <lineage>
        <taxon>Bacteria</taxon>
        <taxon>Pseudomonadati</taxon>
        <taxon>Pseudomonadota</taxon>
        <taxon>Betaproteobacteria</taxon>
        <taxon>Burkholderiales</taxon>
        <taxon>Thiobacteraceae</taxon>
        <taxon>Thiobacter</taxon>
    </lineage>
</organism>
<dbReference type="HAMAP" id="MF_00523">
    <property type="entry name" value="LpxD"/>
    <property type="match status" value="1"/>
</dbReference>
<keyword evidence="5 7" id="KW-0443">Lipid metabolism</keyword>
<dbReference type="RefSeq" id="WP_347306058.1">
    <property type="nucleotide sequence ID" value="NZ_JBAJEX010000001.1"/>
</dbReference>
<dbReference type="InterPro" id="IPR007691">
    <property type="entry name" value="LpxD"/>
</dbReference>